<comment type="caution">
    <text evidence="2">The sequence shown here is derived from an EMBL/GenBank/DDBJ whole genome shotgun (WGS) entry which is preliminary data.</text>
</comment>
<feature type="domain" description="DUF659" evidence="1">
    <location>
        <begin position="9"/>
        <end position="114"/>
    </location>
</feature>
<evidence type="ECO:0000259" key="1">
    <source>
        <dbReference type="Pfam" id="PF04937"/>
    </source>
</evidence>
<dbReference type="SUPFAM" id="SSF53098">
    <property type="entry name" value="Ribonuclease H-like"/>
    <property type="match status" value="1"/>
</dbReference>
<sequence length="114" mass="12855">MRPGYVLTSRELLSDRFLNQKTARINKKVKKIIEDFENLMLTIDGWTSLSSTSIYNYIILTSDREQYLYSLNDYSSDHHTGEFLASDITNIIGKIGSEKITALVADNAANCAKA</sequence>
<proteinExistence type="predicted"/>
<evidence type="ECO:0000313" key="3">
    <source>
        <dbReference type="Proteomes" id="UP000234323"/>
    </source>
</evidence>
<accession>A0A2I1HM13</accession>
<dbReference type="InterPro" id="IPR007021">
    <property type="entry name" value="DUF659"/>
</dbReference>
<dbReference type="Proteomes" id="UP000234323">
    <property type="component" value="Unassembled WGS sequence"/>
</dbReference>
<dbReference type="InterPro" id="IPR012337">
    <property type="entry name" value="RNaseH-like_sf"/>
</dbReference>
<dbReference type="VEuPathDB" id="FungiDB:RhiirA1_476627"/>
<name>A0A2I1HM13_9GLOM</name>
<organism evidence="2 3">
    <name type="scientific">Rhizophagus irregularis</name>
    <dbReference type="NCBI Taxonomy" id="588596"/>
    <lineage>
        <taxon>Eukaryota</taxon>
        <taxon>Fungi</taxon>
        <taxon>Fungi incertae sedis</taxon>
        <taxon>Mucoromycota</taxon>
        <taxon>Glomeromycotina</taxon>
        <taxon>Glomeromycetes</taxon>
        <taxon>Glomerales</taxon>
        <taxon>Glomeraceae</taxon>
        <taxon>Rhizophagus</taxon>
    </lineage>
</organism>
<dbReference type="EMBL" id="LLXI01003836">
    <property type="protein sequence ID" value="PKY59904.1"/>
    <property type="molecule type" value="Genomic_DNA"/>
</dbReference>
<reference evidence="2 3" key="1">
    <citation type="submission" date="2015-10" db="EMBL/GenBank/DDBJ databases">
        <title>Genome analyses suggest a sexual origin of heterokaryosis in a supposedly ancient asexual fungus.</title>
        <authorList>
            <person name="Ropars J."/>
            <person name="Sedzielewska K."/>
            <person name="Noel J."/>
            <person name="Charron P."/>
            <person name="Farinelli L."/>
            <person name="Marton T."/>
            <person name="Kruger M."/>
            <person name="Pelin A."/>
            <person name="Brachmann A."/>
            <person name="Corradi N."/>
        </authorList>
    </citation>
    <scope>NUCLEOTIDE SEQUENCE [LARGE SCALE GENOMIC DNA]</scope>
    <source>
        <strain evidence="2 3">A4</strain>
    </source>
</reference>
<keyword evidence="3" id="KW-1185">Reference proteome</keyword>
<dbReference type="VEuPathDB" id="FungiDB:FUN_018485"/>
<protein>
    <recommendedName>
        <fullName evidence="1">DUF659 domain-containing protein</fullName>
    </recommendedName>
</protein>
<evidence type="ECO:0000313" key="2">
    <source>
        <dbReference type="EMBL" id="PKY59904.1"/>
    </source>
</evidence>
<gene>
    <name evidence="2" type="ORF">RhiirA4_483039</name>
</gene>
<dbReference type="OrthoDB" id="2404095at2759"/>
<dbReference type="AlphaFoldDB" id="A0A2I1HM13"/>
<dbReference type="Pfam" id="PF04937">
    <property type="entry name" value="DUF659"/>
    <property type="match status" value="1"/>
</dbReference>